<sequence length="195" mass="22265">MSTTIDFDFALLDVGRPSRYDLNNVRDVIAFQKMVKGFWSVVKTSPETLADKQAEVARFIELVSTSQTWPLASNMVTDFRLPQTHDTSGPGILNEVLRAVAPLRPQVSYYADQLASLNEHWFDDDTLRAMRTLFDAFPNDLKPVKEAYNRAAEEGISTLVLFTIRDKLWNQLRDDQKELLVNMRELELKAAKRAA</sequence>
<dbReference type="RefSeq" id="XP_018000867.1">
    <property type="nucleotide sequence ID" value="XM_018139512.1"/>
</dbReference>
<organism evidence="1 2">
    <name type="scientific">Cyphellophora attinorum</name>
    <dbReference type="NCBI Taxonomy" id="1664694"/>
    <lineage>
        <taxon>Eukaryota</taxon>
        <taxon>Fungi</taxon>
        <taxon>Dikarya</taxon>
        <taxon>Ascomycota</taxon>
        <taxon>Pezizomycotina</taxon>
        <taxon>Eurotiomycetes</taxon>
        <taxon>Chaetothyriomycetidae</taxon>
        <taxon>Chaetothyriales</taxon>
        <taxon>Cyphellophoraceae</taxon>
        <taxon>Cyphellophora</taxon>
    </lineage>
</organism>
<dbReference type="AlphaFoldDB" id="A0A0N1HBS6"/>
<keyword evidence="2" id="KW-1185">Reference proteome</keyword>
<dbReference type="EMBL" id="LFJN01000011">
    <property type="protein sequence ID" value="KPI40904.1"/>
    <property type="molecule type" value="Genomic_DNA"/>
</dbReference>
<dbReference type="Proteomes" id="UP000038010">
    <property type="component" value="Unassembled WGS sequence"/>
</dbReference>
<dbReference type="GeneID" id="28731392"/>
<gene>
    <name evidence="1" type="ORF">AB675_10721</name>
</gene>
<protein>
    <submittedName>
        <fullName evidence="1">Uncharacterized protein</fullName>
    </submittedName>
</protein>
<accession>A0A0N1HBS6</accession>
<dbReference type="VEuPathDB" id="FungiDB:AB675_10721"/>
<reference evidence="1 2" key="1">
    <citation type="submission" date="2015-06" db="EMBL/GenBank/DDBJ databases">
        <title>Draft genome of the ant-associated black yeast Phialophora attae CBS 131958.</title>
        <authorList>
            <person name="Moreno L.F."/>
            <person name="Stielow B.J."/>
            <person name="de Hoog S."/>
            <person name="Vicente V.A."/>
            <person name="Weiss V.A."/>
            <person name="de Vries M."/>
            <person name="Cruz L.M."/>
            <person name="Souza E.M."/>
        </authorList>
    </citation>
    <scope>NUCLEOTIDE SEQUENCE [LARGE SCALE GENOMIC DNA]</scope>
    <source>
        <strain evidence="1 2">CBS 131958</strain>
    </source>
</reference>
<evidence type="ECO:0000313" key="2">
    <source>
        <dbReference type="Proteomes" id="UP000038010"/>
    </source>
</evidence>
<proteinExistence type="predicted"/>
<comment type="caution">
    <text evidence="1">The sequence shown here is derived from an EMBL/GenBank/DDBJ whole genome shotgun (WGS) entry which is preliminary data.</text>
</comment>
<evidence type="ECO:0000313" key="1">
    <source>
        <dbReference type="EMBL" id="KPI40904.1"/>
    </source>
</evidence>
<name>A0A0N1HBS6_9EURO</name>